<evidence type="ECO:0000259" key="1">
    <source>
        <dbReference type="Pfam" id="PF01323"/>
    </source>
</evidence>
<comment type="caution">
    <text evidence="2">The sequence shown here is derived from an EMBL/GenBank/DDBJ whole genome shotgun (WGS) entry which is preliminary data.</text>
</comment>
<sequence length="212" mass="23337">MRRPRRRVEIVADLVCVHGYLGFTRFLRAARRYRDGGGEVVTVFRPYQLRPDASAAGEPLFEEHKRDRGEAFARAVAADTSIGAADGLELNFGRAVFTNTFDAHLLLSRASAQGKGERMAERLFRAYFTDGLHIADAETLRRLAGEVGVAMGDPGDPGALGDERGRERLRAELDRVRRLGLPSVPAFRFEDGPVLVGEDAASEERFHAALEG</sequence>
<dbReference type="GO" id="GO:0016853">
    <property type="term" value="F:isomerase activity"/>
    <property type="evidence" value="ECO:0007669"/>
    <property type="project" value="UniProtKB-KW"/>
</dbReference>
<dbReference type="Proteomes" id="UP000262477">
    <property type="component" value="Unassembled WGS sequence"/>
</dbReference>
<protein>
    <submittedName>
        <fullName evidence="2">Dithiol-disulfide isomerase</fullName>
    </submittedName>
</protein>
<dbReference type="AlphaFoldDB" id="A0A371Q2H4"/>
<dbReference type="PANTHER" id="PTHR13887">
    <property type="entry name" value="GLUTATHIONE S-TRANSFERASE KAPPA"/>
    <property type="match status" value="1"/>
</dbReference>
<dbReference type="GO" id="GO:0016491">
    <property type="term" value="F:oxidoreductase activity"/>
    <property type="evidence" value="ECO:0007669"/>
    <property type="project" value="InterPro"/>
</dbReference>
<reference evidence="2 3" key="1">
    <citation type="submission" date="2018-08" db="EMBL/GenBank/DDBJ databases">
        <title>Streptomyces NEAU-D10 sp. nov., a novel Actinomycete isolated from soil.</title>
        <authorList>
            <person name="Jin L."/>
        </authorList>
    </citation>
    <scope>NUCLEOTIDE SEQUENCE [LARGE SCALE GENOMIC DNA]</scope>
    <source>
        <strain evidence="2 3">NEAU-D10</strain>
    </source>
</reference>
<dbReference type="OrthoDB" id="9799122at2"/>
<keyword evidence="3" id="KW-1185">Reference proteome</keyword>
<dbReference type="RefSeq" id="WP_128508341.1">
    <property type="nucleotide sequence ID" value="NZ_QUAC01000143.1"/>
</dbReference>
<dbReference type="SUPFAM" id="SSF52833">
    <property type="entry name" value="Thioredoxin-like"/>
    <property type="match status" value="1"/>
</dbReference>
<keyword evidence="2" id="KW-0413">Isomerase</keyword>
<dbReference type="Gene3D" id="3.40.30.10">
    <property type="entry name" value="Glutaredoxin"/>
    <property type="match status" value="1"/>
</dbReference>
<dbReference type="InterPro" id="IPR036249">
    <property type="entry name" value="Thioredoxin-like_sf"/>
</dbReference>
<accession>A0A371Q2H4</accession>
<dbReference type="EMBL" id="QUAC01000143">
    <property type="protein sequence ID" value="REK88945.1"/>
    <property type="molecule type" value="Genomic_DNA"/>
</dbReference>
<name>A0A371Q2H4_STRIH</name>
<organism evidence="2 3">
    <name type="scientific">Streptomyces inhibens</name>
    <dbReference type="NCBI Taxonomy" id="2293571"/>
    <lineage>
        <taxon>Bacteria</taxon>
        <taxon>Bacillati</taxon>
        <taxon>Actinomycetota</taxon>
        <taxon>Actinomycetes</taxon>
        <taxon>Kitasatosporales</taxon>
        <taxon>Streptomycetaceae</taxon>
        <taxon>Streptomyces</taxon>
    </lineage>
</organism>
<dbReference type="InterPro" id="IPR001853">
    <property type="entry name" value="DSBA-like_thioredoxin_dom"/>
</dbReference>
<feature type="domain" description="DSBA-like thioredoxin" evidence="1">
    <location>
        <begin position="8"/>
        <end position="200"/>
    </location>
</feature>
<gene>
    <name evidence="2" type="ORF">DY245_18375</name>
</gene>
<evidence type="ECO:0000313" key="3">
    <source>
        <dbReference type="Proteomes" id="UP000262477"/>
    </source>
</evidence>
<dbReference type="Pfam" id="PF01323">
    <property type="entry name" value="DSBA"/>
    <property type="match status" value="1"/>
</dbReference>
<proteinExistence type="predicted"/>
<dbReference type="PANTHER" id="PTHR13887:SF41">
    <property type="entry name" value="THIOREDOXIN SUPERFAMILY PROTEIN"/>
    <property type="match status" value="1"/>
</dbReference>
<evidence type="ECO:0000313" key="2">
    <source>
        <dbReference type="EMBL" id="REK88945.1"/>
    </source>
</evidence>